<dbReference type="HAMAP" id="MF_00771">
    <property type="entry name" value="UPF0310"/>
    <property type="match status" value="1"/>
</dbReference>
<feature type="domain" description="EVE" evidence="2">
    <location>
        <begin position="2"/>
        <end position="129"/>
    </location>
</feature>
<name>A0ABS3HCZ7_9ENTE</name>
<comment type="similarity">
    <text evidence="1">Belongs to the UPF0310 family.</text>
</comment>
<keyword evidence="4" id="KW-1185">Reference proteome</keyword>
<proteinExistence type="inferred from homology"/>
<evidence type="ECO:0000259" key="2">
    <source>
        <dbReference type="Pfam" id="PF01878"/>
    </source>
</evidence>
<evidence type="ECO:0000313" key="4">
    <source>
        <dbReference type="Proteomes" id="UP000664495"/>
    </source>
</evidence>
<dbReference type="SUPFAM" id="SSF88697">
    <property type="entry name" value="PUA domain-like"/>
    <property type="match status" value="1"/>
</dbReference>
<protein>
    <recommendedName>
        <fullName evidence="1">UPF0310 protein JZO85_03490</fullName>
    </recommendedName>
</protein>
<evidence type="ECO:0000256" key="1">
    <source>
        <dbReference type="HAMAP-Rule" id="MF_00771"/>
    </source>
</evidence>
<dbReference type="InterPro" id="IPR002740">
    <property type="entry name" value="EVE_domain"/>
</dbReference>
<dbReference type="InterPro" id="IPR015947">
    <property type="entry name" value="PUA-like_sf"/>
</dbReference>
<sequence>MKYWIGVASEEHVRIGVTGGFSQLCHGKSAQLKRMKPDDWLIYYAPKVQLKGSEVCQKFVAIGQVISDEVYQVEMFPGFFPYRKNVQYLKDAESCTLQKVSQFPMWAEYRPRLRFGHFEIPEELFQQIAFLMNVQF</sequence>
<dbReference type="Proteomes" id="UP000664495">
    <property type="component" value="Unassembled WGS sequence"/>
</dbReference>
<dbReference type="InterPro" id="IPR022996">
    <property type="entry name" value="UPF0310"/>
</dbReference>
<dbReference type="NCBIfam" id="NF002616">
    <property type="entry name" value="PRK02268.1-2"/>
    <property type="match status" value="1"/>
</dbReference>
<dbReference type="Pfam" id="PF01878">
    <property type="entry name" value="EVE"/>
    <property type="match status" value="1"/>
</dbReference>
<dbReference type="CDD" id="cd21132">
    <property type="entry name" value="EVE-like"/>
    <property type="match status" value="1"/>
</dbReference>
<comment type="caution">
    <text evidence="3">The sequence shown here is derived from an EMBL/GenBank/DDBJ whole genome shotgun (WGS) entry which is preliminary data.</text>
</comment>
<dbReference type="EMBL" id="JAFLVR010000008">
    <property type="protein sequence ID" value="MBO0451315.1"/>
    <property type="molecule type" value="Genomic_DNA"/>
</dbReference>
<dbReference type="Gene3D" id="3.10.590.10">
    <property type="entry name" value="ph1033 like domains"/>
    <property type="match status" value="1"/>
</dbReference>
<accession>A0ABS3HCZ7</accession>
<organism evidence="3 4">
    <name type="scientific">Candidatus Enterococcus murrayae</name>
    <dbReference type="NCBI Taxonomy" id="2815321"/>
    <lineage>
        <taxon>Bacteria</taxon>
        <taxon>Bacillati</taxon>
        <taxon>Bacillota</taxon>
        <taxon>Bacilli</taxon>
        <taxon>Lactobacillales</taxon>
        <taxon>Enterococcaceae</taxon>
        <taxon>Enterococcus</taxon>
    </lineage>
</organism>
<evidence type="ECO:0000313" key="3">
    <source>
        <dbReference type="EMBL" id="MBO0451315.1"/>
    </source>
</evidence>
<gene>
    <name evidence="3" type="ORF">JZO85_03490</name>
</gene>
<dbReference type="RefSeq" id="WP_207107131.1">
    <property type="nucleotide sequence ID" value="NZ_JAFLVR010000008.1"/>
</dbReference>
<reference evidence="3 4" key="1">
    <citation type="submission" date="2021-03" db="EMBL/GenBank/DDBJ databases">
        <title>Enterococcal diversity collection.</title>
        <authorList>
            <person name="Gilmore M.S."/>
            <person name="Schwartzman J."/>
            <person name="Van Tyne D."/>
            <person name="Martin M."/>
            <person name="Earl A.M."/>
            <person name="Manson A.L."/>
            <person name="Straub T."/>
            <person name="Salamzade R."/>
            <person name="Saavedra J."/>
            <person name="Lebreton F."/>
            <person name="Prichula J."/>
            <person name="Schaufler K."/>
            <person name="Gaca A."/>
            <person name="Sgardioli B."/>
            <person name="Wagenaar J."/>
            <person name="Strong T."/>
        </authorList>
    </citation>
    <scope>NUCLEOTIDE SEQUENCE [LARGE SCALE GENOMIC DNA]</scope>
    <source>
        <strain evidence="3 4">MJM16</strain>
    </source>
</reference>